<keyword evidence="4 8" id="KW-0808">Transferase</keyword>
<evidence type="ECO:0000256" key="3">
    <source>
        <dbReference type="ARBA" id="ARBA00013151"/>
    </source>
</evidence>
<dbReference type="EMBL" id="JALLAZ020000613">
    <property type="protein sequence ID" value="KAL3790974.1"/>
    <property type="molecule type" value="Genomic_DNA"/>
</dbReference>
<dbReference type="PROSITE" id="PS01054">
    <property type="entry name" value="TRANSALDOLASE_1"/>
    <property type="match status" value="1"/>
</dbReference>
<dbReference type="InterPro" id="IPR018225">
    <property type="entry name" value="Transaldolase_AS"/>
</dbReference>
<dbReference type="EC" id="2.2.1.2" evidence="3 8"/>
<dbReference type="NCBIfam" id="NF009001">
    <property type="entry name" value="PRK12346.1"/>
    <property type="match status" value="1"/>
</dbReference>
<dbReference type="GO" id="GO:0006098">
    <property type="term" value="P:pentose-phosphate shunt"/>
    <property type="evidence" value="ECO:0007669"/>
    <property type="project" value="UniProtKB-KW"/>
</dbReference>
<dbReference type="InterPro" id="IPR004730">
    <property type="entry name" value="Transaldolase_1"/>
</dbReference>
<comment type="caution">
    <text evidence="9">The sequence shown here is derived from an EMBL/GenBank/DDBJ whole genome shotgun (WGS) entry which is preliminary data.</text>
</comment>
<dbReference type="PANTHER" id="PTHR10683">
    <property type="entry name" value="TRANSALDOLASE"/>
    <property type="match status" value="1"/>
</dbReference>
<dbReference type="PROSITE" id="PS00958">
    <property type="entry name" value="TRANSALDOLASE_2"/>
    <property type="match status" value="1"/>
</dbReference>
<dbReference type="Gene3D" id="3.20.20.70">
    <property type="entry name" value="Aldolase class I"/>
    <property type="match status" value="1"/>
</dbReference>
<dbReference type="Proteomes" id="UP001530315">
    <property type="component" value="Unassembled WGS sequence"/>
</dbReference>
<evidence type="ECO:0000256" key="4">
    <source>
        <dbReference type="ARBA" id="ARBA00022679"/>
    </source>
</evidence>
<keyword evidence="5 8" id="KW-0570">Pentose shunt</keyword>
<dbReference type="AlphaFoldDB" id="A0ABD3PSB0"/>
<evidence type="ECO:0000256" key="7">
    <source>
        <dbReference type="ARBA" id="ARBA00048810"/>
    </source>
</evidence>
<evidence type="ECO:0000256" key="1">
    <source>
        <dbReference type="ARBA" id="ARBA00004857"/>
    </source>
</evidence>
<comment type="pathway">
    <text evidence="1 8">Carbohydrate degradation; pentose phosphate pathway; D-glyceraldehyde 3-phosphate and beta-D-fructose 6-phosphate from D-ribose 5-phosphate and D-xylulose 5-phosphate (non-oxidative stage): step 2/3.</text>
</comment>
<evidence type="ECO:0000256" key="5">
    <source>
        <dbReference type="ARBA" id="ARBA00023126"/>
    </source>
</evidence>
<dbReference type="InterPro" id="IPR013785">
    <property type="entry name" value="Aldolase_TIM"/>
</dbReference>
<evidence type="ECO:0000256" key="6">
    <source>
        <dbReference type="ARBA" id="ARBA00023270"/>
    </source>
</evidence>
<comment type="catalytic activity">
    <reaction evidence="7 8">
        <text>D-sedoheptulose 7-phosphate + D-glyceraldehyde 3-phosphate = D-erythrose 4-phosphate + beta-D-fructose 6-phosphate</text>
        <dbReference type="Rhea" id="RHEA:17053"/>
        <dbReference type="ChEBI" id="CHEBI:16897"/>
        <dbReference type="ChEBI" id="CHEBI:57483"/>
        <dbReference type="ChEBI" id="CHEBI:57634"/>
        <dbReference type="ChEBI" id="CHEBI:59776"/>
        <dbReference type="EC" id="2.2.1.2"/>
    </reaction>
</comment>
<dbReference type="CDD" id="cd00957">
    <property type="entry name" value="Transaldolase_TalAB"/>
    <property type="match status" value="1"/>
</dbReference>
<dbReference type="HAMAP" id="MF_00492">
    <property type="entry name" value="Transaldolase_1"/>
    <property type="match status" value="1"/>
</dbReference>
<evidence type="ECO:0000256" key="8">
    <source>
        <dbReference type="RuleBase" id="RU000501"/>
    </source>
</evidence>
<name>A0ABD3PSB0_9STRA</name>
<evidence type="ECO:0000313" key="9">
    <source>
        <dbReference type="EMBL" id="KAL3790974.1"/>
    </source>
</evidence>
<gene>
    <name evidence="9" type="ORF">ACHAW5_005219</name>
</gene>
<accession>A0ABD3PSB0</accession>
<dbReference type="SUPFAM" id="SSF51569">
    <property type="entry name" value="Aldolase"/>
    <property type="match status" value="1"/>
</dbReference>
<dbReference type="InterPro" id="IPR001585">
    <property type="entry name" value="TAL/FSA"/>
</dbReference>
<evidence type="ECO:0000313" key="10">
    <source>
        <dbReference type="Proteomes" id="UP001530315"/>
    </source>
</evidence>
<dbReference type="NCBIfam" id="TIGR00874">
    <property type="entry name" value="talAB"/>
    <property type="match status" value="1"/>
</dbReference>
<comment type="function">
    <text evidence="8">Catalyzes the rate-limiting step of the non-oxidative phase in the pentose phosphate pathway. Catalyzes the reversible conversion of sedheptulose-7-phosphate and D-glyceraldehyde 3-phosphate into erythrose-4-phosphate and beta-D-fructose 6-phosphate.</text>
</comment>
<organism evidence="9 10">
    <name type="scientific">Stephanodiscus triporus</name>
    <dbReference type="NCBI Taxonomy" id="2934178"/>
    <lineage>
        <taxon>Eukaryota</taxon>
        <taxon>Sar</taxon>
        <taxon>Stramenopiles</taxon>
        <taxon>Ochrophyta</taxon>
        <taxon>Bacillariophyta</taxon>
        <taxon>Coscinodiscophyceae</taxon>
        <taxon>Thalassiosirophycidae</taxon>
        <taxon>Stephanodiscales</taxon>
        <taxon>Stephanodiscaceae</taxon>
        <taxon>Stephanodiscus</taxon>
    </lineage>
</organism>
<proteinExistence type="inferred from homology"/>
<sequence>MSTQVEQLKKFTTVVADTGDFNSIKKFSPQDATTNPSLIYSAATMEEYSHIVDDAVAYGGGNLSVTMDKLAVNFGTEITKIVPGYVSTEVDARLSFDAEGTIQKARDIIRMYEEVGVGKDRILIKMAATWEGIQAAKVLEREGISCNATLIFSIAQAIACAEVGCTLISPFVGRIMDWHKKAKGVEKFAPAEDPGVSSVTAIFNYFKKYGYDTIVMGASFRNTEEICELAGCDRLTIAPKLLDELSNSSADVPQKLDASKAKEMDIPKIDMTENTFRWMMNEDAMATEKLAEGIRGFAADIVKLEGVVQAKIDSNKKRRKIAHEEKKD</sequence>
<dbReference type="PANTHER" id="PTHR10683:SF18">
    <property type="entry name" value="TRANSALDOLASE"/>
    <property type="match status" value="1"/>
</dbReference>
<protein>
    <recommendedName>
        <fullName evidence="3 8">Transaldolase</fullName>
        <ecNumber evidence="3 8">2.2.1.2</ecNumber>
    </recommendedName>
</protein>
<dbReference type="GO" id="GO:0004801">
    <property type="term" value="F:transaldolase activity"/>
    <property type="evidence" value="ECO:0007669"/>
    <property type="project" value="UniProtKB-EC"/>
</dbReference>
<comment type="similarity">
    <text evidence="2">Belongs to the transaldolase family. Type 1 subfamily.</text>
</comment>
<keyword evidence="10" id="KW-1185">Reference proteome</keyword>
<keyword evidence="6" id="KW-0704">Schiff base</keyword>
<evidence type="ECO:0000256" key="2">
    <source>
        <dbReference type="ARBA" id="ARBA00008012"/>
    </source>
</evidence>
<dbReference type="FunFam" id="3.20.20.70:FF:000088">
    <property type="entry name" value="Transaldolase"/>
    <property type="match status" value="1"/>
</dbReference>
<dbReference type="Pfam" id="PF00923">
    <property type="entry name" value="TAL_FSA"/>
    <property type="match status" value="1"/>
</dbReference>
<reference evidence="9 10" key="1">
    <citation type="submission" date="2024-10" db="EMBL/GenBank/DDBJ databases">
        <title>Updated reference genomes for cyclostephanoid diatoms.</title>
        <authorList>
            <person name="Roberts W.R."/>
            <person name="Alverson A.J."/>
        </authorList>
    </citation>
    <scope>NUCLEOTIDE SEQUENCE [LARGE SCALE GENOMIC DNA]</scope>
    <source>
        <strain evidence="9 10">AJA276-08</strain>
    </source>
</reference>